<dbReference type="Proteomes" id="UP001194696">
    <property type="component" value="Unassembled WGS sequence"/>
</dbReference>
<organism evidence="2 3">
    <name type="scientific">Linnemannia gamsii</name>
    <dbReference type="NCBI Taxonomy" id="64522"/>
    <lineage>
        <taxon>Eukaryota</taxon>
        <taxon>Fungi</taxon>
        <taxon>Fungi incertae sedis</taxon>
        <taxon>Mucoromycota</taxon>
        <taxon>Mortierellomycotina</taxon>
        <taxon>Mortierellomycetes</taxon>
        <taxon>Mortierellales</taxon>
        <taxon>Mortierellaceae</taxon>
        <taxon>Linnemannia</taxon>
    </lineage>
</organism>
<proteinExistence type="predicted"/>
<name>A0ABQ7JN86_9FUNG</name>
<feature type="coiled-coil region" evidence="1">
    <location>
        <begin position="32"/>
        <end position="70"/>
    </location>
</feature>
<sequence length="166" mass="19162">MSFIYNYFTCDNSTPFEKENAAALKTIIKTHKTALKTEIEQYETECKQTIREAEAEYKRVKKQAEEDMYRKTFDAVKREVDIITTTDEYANSDAKTKAKITQFQSWIGCAGMWCSGFAVCGREEKKEQEMGATEVLFDEKQHERQELPLYQDDTSCVSEKDALLSA</sequence>
<evidence type="ECO:0000313" key="3">
    <source>
        <dbReference type="Proteomes" id="UP001194696"/>
    </source>
</evidence>
<comment type="caution">
    <text evidence="2">The sequence shown here is derived from an EMBL/GenBank/DDBJ whole genome shotgun (WGS) entry which is preliminary data.</text>
</comment>
<gene>
    <name evidence="2" type="ORF">BGZ96_001052</name>
</gene>
<keyword evidence="3" id="KW-1185">Reference proteome</keyword>
<accession>A0ABQ7JN86</accession>
<keyword evidence="1" id="KW-0175">Coiled coil</keyword>
<protein>
    <submittedName>
        <fullName evidence="2">Uncharacterized protein</fullName>
    </submittedName>
</protein>
<reference evidence="2 3" key="1">
    <citation type="journal article" date="2020" name="Fungal Divers.">
        <title>Resolving the Mortierellaceae phylogeny through synthesis of multi-gene phylogenetics and phylogenomics.</title>
        <authorList>
            <person name="Vandepol N."/>
            <person name="Liber J."/>
            <person name="Desiro A."/>
            <person name="Na H."/>
            <person name="Kennedy M."/>
            <person name="Barry K."/>
            <person name="Grigoriev I.V."/>
            <person name="Miller A.N."/>
            <person name="O'Donnell K."/>
            <person name="Stajich J.E."/>
            <person name="Bonito G."/>
        </authorList>
    </citation>
    <scope>NUCLEOTIDE SEQUENCE [LARGE SCALE GENOMIC DNA]</scope>
    <source>
        <strain evidence="2 3">AD045</strain>
    </source>
</reference>
<evidence type="ECO:0000313" key="2">
    <source>
        <dbReference type="EMBL" id="KAG0281694.1"/>
    </source>
</evidence>
<evidence type="ECO:0000256" key="1">
    <source>
        <dbReference type="SAM" id="Coils"/>
    </source>
</evidence>
<dbReference type="EMBL" id="JAAAIM010001163">
    <property type="protein sequence ID" value="KAG0281694.1"/>
    <property type="molecule type" value="Genomic_DNA"/>
</dbReference>